<gene>
    <name evidence="2" type="ORF">RZN05_02295</name>
</gene>
<name>A0ABU3Y374_9SPHN</name>
<dbReference type="RefSeq" id="WP_317225005.1">
    <property type="nucleotide sequence ID" value="NZ_JAWJEJ010000001.1"/>
</dbReference>
<dbReference type="EMBL" id="JAWJEJ010000001">
    <property type="protein sequence ID" value="MDV3455799.1"/>
    <property type="molecule type" value="Genomic_DNA"/>
</dbReference>
<proteinExistence type="predicted"/>
<evidence type="ECO:0000313" key="3">
    <source>
        <dbReference type="Proteomes" id="UP001273531"/>
    </source>
</evidence>
<dbReference type="Proteomes" id="UP001273531">
    <property type="component" value="Unassembled WGS sequence"/>
</dbReference>
<accession>A0ABU3Y374</accession>
<protein>
    <submittedName>
        <fullName evidence="2">Uncharacterized protein</fullName>
    </submittedName>
</protein>
<reference evidence="2 3" key="1">
    <citation type="submission" date="2023-10" db="EMBL/GenBank/DDBJ databases">
        <title>Sphingomonas sp. HF-S4 16S ribosomal RNA gene Genome sequencing and assembly.</title>
        <authorList>
            <person name="Lee H."/>
        </authorList>
    </citation>
    <scope>NUCLEOTIDE SEQUENCE [LARGE SCALE GENOMIC DNA]</scope>
    <source>
        <strain evidence="2 3">HF-S4</strain>
    </source>
</reference>
<sequence>MTRRRDVAEQARGTVHRRACDRLLWRLERPRRELRQILARTGALIVPMPRRDVEHLLCWFDAVEAEDEDAMPVRVAIEDRIETLIACLDALDTDPDLEDDLDDVDDLEPDDRVA</sequence>
<keyword evidence="3" id="KW-1185">Reference proteome</keyword>
<evidence type="ECO:0000313" key="2">
    <source>
        <dbReference type="EMBL" id="MDV3455799.1"/>
    </source>
</evidence>
<organism evidence="2 3">
    <name type="scientific">Sphingomonas agrestis</name>
    <dbReference type="NCBI Taxonomy" id="3080540"/>
    <lineage>
        <taxon>Bacteria</taxon>
        <taxon>Pseudomonadati</taxon>
        <taxon>Pseudomonadota</taxon>
        <taxon>Alphaproteobacteria</taxon>
        <taxon>Sphingomonadales</taxon>
        <taxon>Sphingomonadaceae</taxon>
        <taxon>Sphingomonas</taxon>
    </lineage>
</organism>
<comment type="caution">
    <text evidence="2">The sequence shown here is derived from an EMBL/GenBank/DDBJ whole genome shotgun (WGS) entry which is preliminary data.</text>
</comment>
<feature type="region of interest" description="Disordered" evidence="1">
    <location>
        <begin position="93"/>
        <end position="114"/>
    </location>
</feature>
<evidence type="ECO:0000256" key="1">
    <source>
        <dbReference type="SAM" id="MobiDB-lite"/>
    </source>
</evidence>